<evidence type="ECO:0000313" key="3">
    <source>
        <dbReference type="Proteomes" id="UP000002384"/>
    </source>
</evidence>
<dbReference type="AlphaFoldDB" id="B7KA92"/>
<evidence type="ECO:0000313" key="2">
    <source>
        <dbReference type="EMBL" id="ACK72866.1"/>
    </source>
</evidence>
<organism evidence="2 3">
    <name type="scientific">Gloeothece citriformis (strain PCC 7424)</name>
    <name type="common">Cyanothece sp. (strain PCC 7424)</name>
    <dbReference type="NCBI Taxonomy" id="65393"/>
    <lineage>
        <taxon>Bacteria</taxon>
        <taxon>Bacillati</taxon>
        <taxon>Cyanobacteriota</taxon>
        <taxon>Cyanophyceae</taxon>
        <taxon>Oscillatoriophycideae</taxon>
        <taxon>Chroococcales</taxon>
        <taxon>Aphanothecaceae</taxon>
        <taxon>Gloeothece</taxon>
        <taxon>Gloeothece citriformis</taxon>
    </lineage>
</organism>
<evidence type="ECO:0008006" key="4">
    <source>
        <dbReference type="Google" id="ProtNLM"/>
    </source>
</evidence>
<feature type="compositionally biased region" description="Acidic residues" evidence="1">
    <location>
        <begin position="29"/>
        <end position="42"/>
    </location>
</feature>
<dbReference type="KEGG" id="cyc:PCC7424_4502"/>
<dbReference type="Proteomes" id="UP000002384">
    <property type="component" value="Chromosome"/>
</dbReference>
<dbReference type="STRING" id="65393.PCC7424_4502"/>
<keyword evidence="3" id="KW-1185">Reference proteome</keyword>
<name>B7KA92_GLOC7</name>
<dbReference type="OrthoDB" id="467239at2"/>
<feature type="region of interest" description="Disordered" evidence="1">
    <location>
        <begin position="29"/>
        <end position="49"/>
    </location>
</feature>
<evidence type="ECO:0000256" key="1">
    <source>
        <dbReference type="SAM" id="MobiDB-lite"/>
    </source>
</evidence>
<sequence>MNIFEKLQHFFQKFSNGVARVFSPNDDDYPEIGVEPFEEDPNADNFNQS</sequence>
<protein>
    <recommendedName>
        <fullName evidence="4">Isochorismate synthase</fullName>
    </recommendedName>
</protein>
<reference evidence="3" key="1">
    <citation type="journal article" date="2011" name="MBio">
        <title>Novel metabolic attributes of the genus Cyanothece, comprising a group of unicellular nitrogen-fixing Cyanobacteria.</title>
        <authorList>
            <person name="Bandyopadhyay A."/>
            <person name="Elvitigala T."/>
            <person name="Welsh E."/>
            <person name="Stockel J."/>
            <person name="Liberton M."/>
            <person name="Min H."/>
            <person name="Sherman L.A."/>
            <person name="Pakrasi H.B."/>
        </authorList>
    </citation>
    <scope>NUCLEOTIDE SEQUENCE [LARGE SCALE GENOMIC DNA]</scope>
    <source>
        <strain evidence="3">PCC 7424</strain>
    </source>
</reference>
<gene>
    <name evidence="2" type="ordered locus">PCC7424_4502</name>
</gene>
<accession>B7KA92</accession>
<dbReference type="EMBL" id="CP001291">
    <property type="protein sequence ID" value="ACK72866.1"/>
    <property type="molecule type" value="Genomic_DNA"/>
</dbReference>
<dbReference type="HOGENOM" id="CLU_207600_1_0_3"/>
<dbReference type="RefSeq" id="WP_015956450.1">
    <property type="nucleotide sequence ID" value="NC_011729.1"/>
</dbReference>
<proteinExistence type="predicted"/>